<evidence type="ECO:0000259" key="2">
    <source>
        <dbReference type="PROSITE" id="PS51352"/>
    </source>
</evidence>
<dbReference type="InterPro" id="IPR036249">
    <property type="entry name" value="Thioredoxin-like_sf"/>
</dbReference>
<dbReference type="RefSeq" id="WP_343824322.1">
    <property type="nucleotide sequence ID" value="NZ_BAAACI010000001.1"/>
</dbReference>
<dbReference type="CDD" id="cd02966">
    <property type="entry name" value="TlpA_like_family"/>
    <property type="match status" value="1"/>
</dbReference>
<comment type="caution">
    <text evidence="3">The sequence shown here is derived from an EMBL/GenBank/DDBJ whole genome shotgun (WGS) entry which is preliminary data.</text>
</comment>
<sequence>MKNKNIIIWIIGFIIFFIVVYLGYNELSSRYEKNKTNDNKEISDNLNQGEDGSAEDTKVEATDFTVYDEEGKVVKLSDYKGIPIVLNFWASWCGPCQSEMPHFKKAYDKYGEDVKILMINMTDGQRETVESAKKFMEDNGYDMITLYDKDLDAAMKYNISGIPRTVFIDKDGFIEIDRVGVVNEEFLDEMIGRIKK</sequence>
<dbReference type="Gene3D" id="3.40.30.10">
    <property type="entry name" value="Glutaredoxin"/>
    <property type="match status" value="1"/>
</dbReference>
<dbReference type="PROSITE" id="PS00194">
    <property type="entry name" value="THIOREDOXIN_1"/>
    <property type="match status" value="1"/>
</dbReference>
<evidence type="ECO:0000313" key="4">
    <source>
        <dbReference type="Proteomes" id="UP001501047"/>
    </source>
</evidence>
<dbReference type="EMBL" id="BAAACI010000001">
    <property type="protein sequence ID" value="GAA0769308.1"/>
    <property type="molecule type" value="Genomic_DNA"/>
</dbReference>
<dbReference type="InterPro" id="IPR050553">
    <property type="entry name" value="Thioredoxin_ResA/DsbE_sf"/>
</dbReference>
<keyword evidence="1" id="KW-0472">Membrane</keyword>
<keyword evidence="1" id="KW-0812">Transmembrane</keyword>
<dbReference type="InterPro" id="IPR000866">
    <property type="entry name" value="AhpC/TSA"/>
</dbReference>
<dbReference type="Pfam" id="PF00578">
    <property type="entry name" value="AhpC-TSA"/>
    <property type="match status" value="1"/>
</dbReference>
<gene>
    <name evidence="3" type="ORF">GCM10008908_10750</name>
</gene>
<evidence type="ECO:0000256" key="1">
    <source>
        <dbReference type="SAM" id="Phobius"/>
    </source>
</evidence>
<proteinExistence type="predicted"/>
<feature type="domain" description="Thioredoxin" evidence="2">
    <location>
        <begin position="55"/>
        <end position="192"/>
    </location>
</feature>
<dbReference type="Proteomes" id="UP001501047">
    <property type="component" value="Unassembled WGS sequence"/>
</dbReference>
<dbReference type="PANTHER" id="PTHR42852">
    <property type="entry name" value="THIOL:DISULFIDE INTERCHANGE PROTEIN DSBE"/>
    <property type="match status" value="1"/>
</dbReference>
<dbReference type="PANTHER" id="PTHR42852:SF17">
    <property type="entry name" value="THIOREDOXIN-LIKE PROTEIN HI_1115"/>
    <property type="match status" value="1"/>
</dbReference>
<dbReference type="SUPFAM" id="SSF52833">
    <property type="entry name" value="Thioredoxin-like"/>
    <property type="match status" value="1"/>
</dbReference>
<organism evidence="3 4">
    <name type="scientific">Clostridium subterminale</name>
    <dbReference type="NCBI Taxonomy" id="1550"/>
    <lineage>
        <taxon>Bacteria</taxon>
        <taxon>Bacillati</taxon>
        <taxon>Bacillota</taxon>
        <taxon>Clostridia</taxon>
        <taxon>Eubacteriales</taxon>
        <taxon>Clostridiaceae</taxon>
        <taxon>Clostridium</taxon>
    </lineage>
</organism>
<feature type="transmembrane region" description="Helical" evidence="1">
    <location>
        <begin position="6"/>
        <end position="24"/>
    </location>
</feature>
<keyword evidence="4" id="KW-1185">Reference proteome</keyword>
<evidence type="ECO:0000313" key="3">
    <source>
        <dbReference type="EMBL" id="GAA0769308.1"/>
    </source>
</evidence>
<protein>
    <submittedName>
        <fullName evidence="3">TlpA disulfide reductase family protein</fullName>
    </submittedName>
</protein>
<name>A0ABP3VTT5_CLOSU</name>
<accession>A0ABP3VTT5</accession>
<reference evidence="4" key="1">
    <citation type="journal article" date="2019" name="Int. J. Syst. Evol. Microbiol.">
        <title>The Global Catalogue of Microorganisms (GCM) 10K type strain sequencing project: providing services to taxonomists for standard genome sequencing and annotation.</title>
        <authorList>
            <consortium name="The Broad Institute Genomics Platform"/>
            <consortium name="The Broad Institute Genome Sequencing Center for Infectious Disease"/>
            <person name="Wu L."/>
            <person name="Ma J."/>
        </authorList>
    </citation>
    <scope>NUCLEOTIDE SEQUENCE [LARGE SCALE GENOMIC DNA]</scope>
    <source>
        <strain evidence="4">JCM 1417</strain>
    </source>
</reference>
<dbReference type="InterPro" id="IPR017937">
    <property type="entry name" value="Thioredoxin_CS"/>
</dbReference>
<dbReference type="PROSITE" id="PS51352">
    <property type="entry name" value="THIOREDOXIN_2"/>
    <property type="match status" value="1"/>
</dbReference>
<dbReference type="InterPro" id="IPR013766">
    <property type="entry name" value="Thioredoxin_domain"/>
</dbReference>
<keyword evidence="1" id="KW-1133">Transmembrane helix</keyword>